<accession>A0A5S6PCE9</accession>
<dbReference type="KEGG" id="bmy:BM_BM17106"/>
<dbReference type="WBParaSite" id="Bm17106.1">
    <property type="protein sequence ID" value="Bm17106.1"/>
    <property type="gene ID" value="WBGene00268250"/>
</dbReference>
<evidence type="ECO:0000313" key="4">
    <source>
        <dbReference type="WBParaSite" id="Bm17106.1"/>
    </source>
</evidence>
<keyword evidence="3" id="KW-1185">Reference proteome</keyword>
<dbReference type="AlphaFoldDB" id="A0A4E9FST9"/>
<keyword evidence="1" id="KW-0732">Signal</keyword>
<gene>
    <name evidence="2 4" type="primary">Bm17106</name>
    <name evidence="2" type="ORF">BM_BM17106</name>
</gene>
<dbReference type="EMBL" id="CAAKNF010000003">
    <property type="protein sequence ID" value="VIO99906.1"/>
    <property type="molecule type" value="Genomic_DNA"/>
</dbReference>
<evidence type="ECO:0000256" key="1">
    <source>
        <dbReference type="SAM" id="SignalP"/>
    </source>
</evidence>
<reference evidence="2" key="2">
    <citation type="submission" date="2019-04" db="EMBL/GenBank/DDBJ databases">
        <authorList>
            <person name="Howe K."/>
            <person name="Paulini M."/>
            <person name="Williams G."/>
        </authorList>
    </citation>
    <scope>NUCLEOTIDE SEQUENCE [LARGE SCALE GENOMIC DNA]</scope>
    <source>
        <strain evidence="2">FR3</strain>
    </source>
</reference>
<evidence type="ECO:0000313" key="2">
    <source>
        <dbReference type="EMBL" id="VIO99906.1"/>
    </source>
</evidence>
<reference evidence="3" key="1">
    <citation type="journal article" date="2007" name="Science">
        <title>Draft genome of the filarial nematode parasite Brugia malayi.</title>
        <authorList>
            <person name="Ghedin E."/>
            <person name="Wang S."/>
            <person name="Spiro D."/>
            <person name="Caler E."/>
            <person name="Zhao Q."/>
            <person name="Crabtree J."/>
            <person name="Allen J.E."/>
            <person name="Delcher A.L."/>
            <person name="Guiliano D.B."/>
            <person name="Miranda-Saavedra D."/>
            <person name="Angiuoli S.V."/>
            <person name="Creasy T."/>
            <person name="Amedeo P."/>
            <person name="Haas B."/>
            <person name="El-Sayed N.M."/>
            <person name="Wortman J.R."/>
            <person name="Feldblyum T."/>
            <person name="Tallon L."/>
            <person name="Schatz M."/>
            <person name="Shumway M."/>
            <person name="Koo H."/>
            <person name="Salzberg S.L."/>
            <person name="Schobel S."/>
            <person name="Pertea M."/>
            <person name="Pop M."/>
            <person name="White O."/>
            <person name="Barton G.J."/>
            <person name="Carlow C.K."/>
            <person name="Crawford M.J."/>
            <person name="Daub J."/>
            <person name="Dimmic M.W."/>
            <person name="Estes C.F."/>
            <person name="Foster J.M."/>
            <person name="Ganatra M."/>
            <person name="Gregory W.F."/>
            <person name="Johnson N.M."/>
            <person name="Jin J."/>
            <person name="Komuniecki R."/>
            <person name="Korf I."/>
            <person name="Kumar S."/>
            <person name="Laney S."/>
            <person name="Li B.W."/>
            <person name="Li W."/>
            <person name="Lindblom T.H."/>
            <person name="Lustigman S."/>
            <person name="Ma D."/>
            <person name="Maina C.V."/>
            <person name="Martin D.M."/>
            <person name="McCarter J.P."/>
            <person name="McReynolds L."/>
            <person name="Mitreva M."/>
            <person name="Nutman T.B."/>
            <person name="Parkinson J."/>
            <person name="Peregrin-Alvarez J.M."/>
            <person name="Poole C."/>
            <person name="Ren Q."/>
            <person name="Saunders L."/>
            <person name="Sluder A.E."/>
            <person name="Smith K."/>
            <person name="Stanke M."/>
            <person name="Unnasch T.R."/>
            <person name="Ware J."/>
            <person name="Wei A.D."/>
            <person name="Weil G."/>
            <person name="Williams D.J."/>
            <person name="Zhang Y."/>
            <person name="Williams S.A."/>
            <person name="Fraser-Liggett C."/>
            <person name="Slatko B."/>
            <person name="Blaxter M.L."/>
            <person name="Scott A.L."/>
        </authorList>
    </citation>
    <scope>NUCLEOTIDE SEQUENCE</scope>
    <source>
        <strain evidence="3">FR3</strain>
    </source>
</reference>
<protein>
    <submittedName>
        <fullName evidence="2 4">Uncharacterized protein</fullName>
    </submittedName>
</protein>
<feature type="chain" id="PRO_5023924948" evidence="1">
    <location>
        <begin position="29"/>
        <end position="98"/>
    </location>
</feature>
<proteinExistence type="predicted"/>
<dbReference type="RefSeq" id="XP_042938730.1">
    <property type="nucleotide sequence ID" value="XM_043082796.1"/>
</dbReference>
<dbReference type="GeneID" id="66058598"/>
<evidence type="ECO:0000313" key="3">
    <source>
        <dbReference type="Proteomes" id="UP000006672"/>
    </source>
</evidence>
<organism evidence="2">
    <name type="scientific">Brugia malayi</name>
    <name type="common">Filarial nematode worm</name>
    <dbReference type="NCBI Taxonomy" id="6279"/>
    <lineage>
        <taxon>Eukaryota</taxon>
        <taxon>Metazoa</taxon>
        <taxon>Ecdysozoa</taxon>
        <taxon>Nematoda</taxon>
        <taxon>Chromadorea</taxon>
        <taxon>Rhabditida</taxon>
        <taxon>Spirurina</taxon>
        <taxon>Spiruromorpha</taxon>
        <taxon>Filarioidea</taxon>
        <taxon>Onchocercidae</taxon>
        <taxon>Brugia</taxon>
    </lineage>
</organism>
<dbReference type="CTD" id="66058598"/>
<reference evidence="4" key="3">
    <citation type="submission" date="2019-12" db="UniProtKB">
        <authorList>
            <consortium name="WormBaseParasite"/>
        </authorList>
    </citation>
    <scope>IDENTIFICATION</scope>
</reference>
<dbReference type="OrthoDB" id="10561362at2759"/>
<feature type="signal peptide" evidence="1">
    <location>
        <begin position="1"/>
        <end position="28"/>
    </location>
</feature>
<sequence length="98" mass="11571">MTFHFLNAIHYFTYLLTFVILKWELTESNSRIPENRNEPIQIKCLSCNAWIIRDVRNRWHCLSCISRRSFHFFPACGNVISEQYPAEVIKKNSTSSST</sequence>
<name>A0A4E9FST9_BRUMA</name>
<accession>A0A4E9FST9</accession>
<dbReference type="Proteomes" id="UP000006672">
    <property type="component" value="Unassembled WGS sequence"/>
</dbReference>